<accession>A0AAU7FDG4</accession>
<dbReference type="RefSeq" id="WP_348946366.1">
    <property type="nucleotide sequence ID" value="NZ_CP157355.1"/>
</dbReference>
<protein>
    <submittedName>
        <fullName evidence="1">Hemin uptake protein HemP</fullName>
    </submittedName>
</protein>
<reference evidence="1" key="1">
    <citation type="submission" date="2024-05" db="EMBL/GenBank/DDBJ databases">
        <authorList>
            <person name="Yang L."/>
            <person name="Pan L."/>
        </authorList>
    </citation>
    <scope>NUCLEOTIDE SEQUENCE</scope>
    <source>
        <strain evidence="1">FCG-7</strain>
    </source>
</reference>
<organism evidence="1">
    <name type="scientific">Chitinibacter mangrovi</name>
    <dbReference type="NCBI Taxonomy" id="3153927"/>
    <lineage>
        <taxon>Bacteria</taxon>
        <taxon>Pseudomonadati</taxon>
        <taxon>Pseudomonadota</taxon>
        <taxon>Betaproteobacteria</taxon>
        <taxon>Neisseriales</taxon>
        <taxon>Chitinibacteraceae</taxon>
        <taxon>Chitinibacter</taxon>
    </lineage>
</organism>
<name>A0AAU7FDG4_9NEIS</name>
<gene>
    <name evidence="1" type="ORF">ABHF33_07475</name>
</gene>
<evidence type="ECO:0000313" key="1">
    <source>
        <dbReference type="EMBL" id="XBM02095.1"/>
    </source>
</evidence>
<sequence>MNTHKPSASAAATVSRPVVQSQQLLGGQRQIVIEHHGERYVLRETSQGKLILTK</sequence>
<proteinExistence type="predicted"/>
<dbReference type="EMBL" id="CP157355">
    <property type="protein sequence ID" value="XBM02095.1"/>
    <property type="molecule type" value="Genomic_DNA"/>
</dbReference>
<dbReference type="InterPro" id="IPR019600">
    <property type="entry name" value="Hemin_uptake_protein_HemP"/>
</dbReference>
<dbReference type="Gene3D" id="2.10.70.10">
    <property type="entry name" value="Complement Module, domain 1"/>
    <property type="match status" value="1"/>
</dbReference>
<dbReference type="KEGG" id="cmav:ABHF33_07475"/>
<dbReference type="AlphaFoldDB" id="A0AAU7FDG4"/>
<dbReference type="Pfam" id="PF10636">
    <property type="entry name" value="hemP"/>
    <property type="match status" value="1"/>
</dbReference>